<reference evidence="1 2" key="1">
    <citation type="journal article" date="2022" name="Plant J.">
        <title>Chromosome-level genome of Camellia lanceoleosa provides a valuable resource for understanding genome evolution and self-incompatibility.</title>
        <authorList>
            <person name="Gong W."/>
            <person name="Xiao S."/>
            <person name="Wang L."/>
            <person name="Liao Z."/>
            <person name="Chang Y."/>
            <person name="Mo W."/>
            <person name="Hu G."/>
            <person name="Li W."/>
            <person name="Zhao G."/>
            <person name="Zhu H."/>
            <person name="Hu X."/>
            <person name="Ji K."/>
            <person name="Xiang X."/>
            <person name="Song Q."/>
            <person name="Yuan D."/>
            <person name="Jin S."/>
            <person name="Zhang L."/>
        </authorList>
    </citation>
    <scope>NUCLEOTIDE SEQUENCE [LARGE SCALE GENOMIC DNA]</scope>
    <source>
        <strain evidence="1">SQ_2022a</strain>
    </source>
</reference>
<comment type="caution">
    <text evidence="1">The sequence shown here is derived from an EMBL/GenBank/DDBJ whole genome shotgun (WGS) entry which is preliminary data.</text>
</comment>
<evidence type="ECO:0000313" key="2">
    <source>
        <dbReference type="Proteomes" id="UP001060215"/>
    </source>
</evidence>
<evidence type="ECO:0000313" key="1">
    <source>
        <dbReference type="EMBL" id="KAI7983596.1"/>
    </source>
</evidence>
<dbReference type="Proteomes" id="UP001060215">
    <property type="component" value="Chromosome 11"/>
</dbReference>
<dbReference type="EMBL" id="CM045768">
    <property type="protein sequence ID" value="KAI7983596.1"/>
    <property type="molecule type" value="Genomic_DNA"/>
</dbReference>
<accession>A0ACC0F6C0</accession>
<keyword evidence="2" id="KW-1185">Reference proteome</keyword>
<name>A0ACC0F6C0_9ERIC</name>
<protein>
    <submittedName>
        <fullName evidence="1">tRNA pseudouridine synthase</fullName>
    </submittedName>
</protein>
<gene>
    <name evidence="1" type="ORF">LOK49_LG15G01147</name>
</gene>
<organism evidence="1 2">
    <name type="scientific">Camellia lanceoleosa</name>
    <dbReference type="NCBI Taxonomy" id="1840588"/>
    <lineage>
        <taxon>Eukaryota</taxon>
        <taxon>Viridiplantae</taxon>
        <taxon>Streptophyta</taxon>
        <taxon>Embryophyta</taxon>
        <taxon>Tracheophyta</taxon>
        <taxon>Spermatophyta</taxon>
        <taxon>Magnoliopsida</taxon>
        <taxon>eudicotyledons</taxon>
        <taxon>Gunneridae</taxon>
        <taxon>Pentapetalae</taxon>
        <taxon>asterids</taxon>
        <taxon>Ericales</taxon>
        <taxon>Theaceae</taxon>
        <taxon>Camellia</taxon>
    </lineage>
</organism>
<sequence length="88" mass="10291">MLPQVSKFLDPSKSPWKEWVDILDANTSIPEAELDEVRKAWILWKENFQSSKSATSKLSLISIYFSPHFEQATSFFLTAFVKIYQKFK</sequence>
<proteinExistence type="predicted"/>